<protein>
    <submittedName>
        <fullName evidence="2">Uncharacterized protein</fullName>
    </submittedName>
</protein>
<reference evidence="2" key="1">
    <citation type="submission" date="2023-06" db="EMBL/GenBank/DDBJ databases">
        <title>Genome-scale phylogeny and comparative genomics of the fungal order Sordariales.</title>
        <authorList>
            <consortium name="Lawrence Berkeley National Laboratory"/>
            <person name="Hensen N."/>
            <person name="Bonometti L."/>
            <person name="Westerberg I."/>
            <person name="Brannstrom I.O."/>
            <person name="Guillou S."/>
            <person name="Cros-Aarteil S."/>
            <person name="Calhoun S."/>
            <person name="Haridas S."/>
            <person name="Kuo A."/>
            <person name="Mondo S."/>
            <person name="Pangilinan J."/>
            <person name="Riley R."/>
            <person name="Labutti K."/>
            <person name="Andreopoulos B."/>
            <person name="Lipzen A."/>
            <person name="Chen C."/>
            <person name="Yanf M."/>
            <person name="Daum C."/>
            <person name="Ng V."/>
            <person name="Clum A."/>
            <person name="Steindorff A."/>
            <person name="Ohm R."/>
            <person name="Martin F."/>
            <person name="Silar P."/>
            <person name="Natvig D."/>
            <person name="Lalanne C."/>
            <person name="Gautier V."/>
            <person name="Ament-Velasquez S.L."/>
            <person name="Kruys A."/>
            <person name="Hutchinson M.I."/>
            <person name="Powell A.J."/>
            <person name="Barry K."/>
            <person name="Miller A.N."/>
            <person name="Grigoriev I.V."/>
            <person name="Debuchy R."/>
            <person name="Gladieux P."/>
            <person name="Thoren M.H."/>
            <person name="Johannesson H."/>
        </authorList>
    </citation>
    <scope>NUCLEOTIDE SEQUENCE</scope>
    <source>
        <strain evidence="2">SMH2532-1</strain>
    </source>
</reference>
<feature type="compositionally biased region" description="Polar residues" evidence="1">
    <location>
        <begin position="205"/>
        <end position="219"/>
    </location>
</feature>
<organism evidence="2 3">
    <name type="scientific">Cercophora newfieldiana</name>
    <dbReference type="NCBI Taxonomy" id="92897"/>
    <lineage>
        <taxon>Eukaryota</taxon>
        <taxon>Fungi</taxon>
        <taxon>Dikarya</taxon>
        <taxon>Ascomycota</taxon>
        <taxon>Pezizomycotina</taxon>
        <taxon>Sordariomycetes</taxon>
        <taxon>Sordariomycetidae</taxon>
        <taxon>Sordariales</taxon>
        <taxon>Lasiosphaeriaceae</taxon>
        <taxon>Cercophora</taxon>
    </lineage>
</organism>
<dbReference type="Proteomes" id="UP001174936">
    <property type="component" value="Unassembled WGS sequence"/>
</dbReference>
<gene>
    <name evidence="2" type="ORF">B0T16DRAFT_391200</name>
</gene>
<comment type="caution">
    <text evidence="2">The sequence shown here is derived from an EMBL/GenBank/DDBJ whole genome shotgun (WGS) entry which is preliminary data.</text>
</comment>
<evidence type="ECO:0000313" key="2">
    <source>
        <dbReference type="EMBL" id="KAK0646835.1"/>
    </source>
</evidence>
<proteinExistence type="predicted"/>
<accession>A0AA40CQ00</accession>
<evidence type="ECO:0000256" key="1">
    <source>
        <dbReference type="SAM" id="MobiDB-lite"/>
    </source>
</evidence>
<keyword evidence="3" id="KW-1185">Reference proteome</keyword>
<dbReference type="EMBL" id="JAULSV010000004">
    <property type="protein sequence ID" value="KAK0646835.1"/>
    <property type="molecule type" value="Genomic_DNA"/>
</dbReference>
<dbReference type="AlphaFoldDB" id="A0AA40CQ00"/>
<evidence type="ECO:0000313" key="3">
    <source>
        <dbReference type="Proteomes" id="UP001174936"/>
    </source>
</evidence>
<name>A0AA40CQ00_9PEZI</name>
<sequence length="219" mass="24176">MLHIQMSRRRDNLETRFTRHGVEVKPEKLSRFAKRHNIGENFRLSVPLNPEGSVRTLPAIKVMPSPPAVTLAESSFGIDLGPDNAGDTNTEPYRHDNIPGFPPSVNLEPLYTPYPVLQQYMFQLSPQPSAGPSNMDDAFSGSLTDHWSCAPPQEPSTTEAMHILQPCRGQVVPSEDAPWVGYSAAHIFTSVIVPGQDLHPEDSDYMSQNADPTPTCSRS</sequence>
<feature type="region of interest" description="Disordered" evidence="1">
    <location>
        <begin position="199"/>
        <end position="219"/>
    </location>
</feature>